<comment type="catalytic activity">
    <reaction evidence="3">
        <text>thiosulfate + [thioredoxin]-dithiol = [thioredoxin]-disulfide + hydrogen sulfide + sulfite + 2 H(+)</text>
        <dbReference type="Rhea" id="RHEA:83859"/>
        <dbReference type="Rhea" id="RHEA-COMP:10698"/>
        <dbReference type="Rhea" id="RHEA-COMP:10700"/>
        <dbReference type="ChEBI" id="CHEBI:15378"/>
        <dbReference type="ChEBI" id="CHEBI:17359"/>
        <dbReference type="ChEBI" id="CHEBI:29919"/>
        <dbReference type="ChEBI" id="CHEBI:29950"/>
        <dbReference type="ChEBI" id="CHEBI:33542"/>
        <dbReference type="ChEBI" id="CHEBI:50058"/>
    </reaction>
</comment>
<evidence type="ECO:0000256" key="2">
    <source>
        <dbReference type="ARBA" id="ARBA00022679"/>
    </source>
</evidence>
<dbReference type="PANTHER" id="PTHR43031">
    <property type="entry name" value="FAD-DEPENDENT OXIDOREDUCTASE"/>
    <property type="match status" value="1"/>
</dbReference>
<reference evidence="5 6" key="1">
    <citation type="journal article" date="2013" name="Antonie Van Leeuwenhoek">
        <title>Echinimonas agarilytica gen. nov., sp. nov., a new gammaproteobacterium isolated from the sea urchin Strongylocentrotus intermedius.</title>
        <authorList>
            <person name="Nedashkovskaya O.I."/>
            <person name="Stenkova A.M."/>
            <person name="Zhukova N.V."/>
            <person name="Van Trappen S."/>
            <person name="Lee J.S."/>
            <person name="Kim S.B."/>
        </authorList>
    </citation>
    <scope>NUCLEOTIDE SEQUENCE [LARGE SCALE GENOMIC DNA]</scope>
    <source>
        <strain evidence="5 6">KMM 6351</strain>
    </source>
</reference>
<dbReference type="RefSeq" id="WP_251262406.1">
    <property type="nucleotide sequence ID" value="NZ_JAMQGP010000008.1"/>
</dbReference>
<gene>
    <name evidence="3 5" type="primary">glpE</name>
    <name evidence="5" type="ORF">NAF29_14820</name>
</gene>
<dbReference type="PANTHER" id="PTHR43031:SF6">
    <property type="entry name" value="THIOSULFATE SULFURTRANSFERASE GLPE"/>
    <property type="match status" value="1"/>
</dbReference>
<dbReference type="HAMAP" id="MF_01009">
    <property type="entry name" value="Thiosulf_sulfurtr"/>
    <property type="match status" value="1"/>
</dbReference>
<evidence type="ECO:0000259" key="4">
    <source>
        <dbReference type="PROSITE" id="PS50206"/>
    </source>
</evidence>
<comment type="caution">
    <text evidence="5">The sequence shown here is derived from an EMBL/GenBank/DDBJ whole genome shotgun (WGS) entry which is preliminary data.</text>
</comment>
<feature type="domain" description="Rhodanese" evidence="4">
    <location>
        <begin position="17"/>
        <end position="105"/>
    </location>
</feature>
<sequence>MSAFQHISPADACQLMKDHEVQIADIRDPKSFSTARMQGAQSLNNDNVSDFVLNGEFENPLIVCCYHGISSQPAAEFLASQGFEQVYSLDGGFDAWSQQFPELMDTDA</sequence>
<dbReference type="SMART" id="SM00450">
    <property type="entry name" value="RHOD"/>
    <property type="match status" value="1"/>
</dbReference>
<dbReference type="EMBL" id="JAMQGP010000008">
    <property type="protein sequence ID" value="MCM2680926.1"/>
    <property type="molecule type" value="Genomic_DNA"/>
</dbReference>
<organism evidence="5 6">
    <name type="scientific">Echinimonas agarilytica</name>
    <dbReference type="NCBI Taxonomy" id="1215918"/>
    <lineage>
        <taxon>Bacteria</taxon>
        <taxon>Pseudomonadati</taxon>
        <taxon>Pseudomonadota</taxon>
        <taxon>Gammaproteobacteria</taxon>
        <taxon>Alteromonadales</taxon>
        <taxon>Echinimonadaceae</taxon>
        <taxon>Echinimonas</taxon>
    </lineage>
</organism>
<proteinExistence type="inferred from homology"/>
<dbReference type="CDD" id="cd01444">
    <property type="entry name" value="GlpE_ST"/>
    <property type="match status" value="1"/>
</dbReference>
<dbReference type="InterPro" id="IPR036873">
    <property type="entry name" value="Rhodanese-like_dom_sf"/>
</dbReference>
<dbReference type="GO" id="GO:0004792">
    <property type="term" value="F:thiosulfate-cyanide sulfurtransferase activity"/>
    <property type="evidence" value="ECO:0007669"/>
    <property type="project" value="UniProtKB-UniRule"/>
</dbReference>
<dbReference type="InterPro" id="IPR050229">
    <property type="entry name" value="GlpE_sulfurtransferase"/>
</dbReference>
<dbReference type="InterPro" id="IPR001763">
    <property type="entry name" value="Rhodanese-like_dom"/>
</dbReference>
<dbReference type="GO" id="GO:0005737">
    <property type="term" value="C:cytoplasm"/>
    <property type="evidence" value="ECO:0007669"/>
    <property type="project" value="UniProtKB-SubCell"/>
</dbReference>
<dbReference type="Proteomes" id="UP001165393">
    <property type="component" value="Unassembled WGS sequence"/>
</dbReference>
<keyword evidence="6" id="KW-1185">Reference proteome</keyword>
<evidence type="ECO:0000313" key="6">
    <source>
        <dbReference type="Proteomes" id="UP001165393"/>
    </source>
</evidence>
<dbReference type="InterPro" id="IPR023695">
    <property type="entry name" value="Thiosulf_sulfurTrfase"/>
</dbReference>
<dbReference type="AlphaFoldDB" id="A0AA41W907"/>
<keyword evidence="1 3" id="KW-0963">Cytoplasm</keyword>
<dbReference type="SUPFAM" id="SSF52821">
    <property type="entry name" value="Rhodanese/Cell cycle control phosphatase"/>
    <property type="match status" value="1"/>
</dbReference>
<dbReference type="EC" id="2.8.1.1" evidence="3"/>
<evidence type="ECO:0000256" key="3">
    <source>
        <dbReference type="HAMAP-Rule" id="MF_01009"/>
    </source>
</evidence>
<dbReference type="NCBIfam" id="NF001195">
    <property type="entry name" value="PRK00162.1"/>
    <property type="match status" value="1"/>
</dbReference>
<dbReference type="Pfam" id="PF00581">
    <property type="entry name" value="Rhodanese"/>
    <property type="match status" value="1"/>
</dbReference>
<comment type="subcellular location">
    <subcellularLocation>
        <location evidence="3">Cytoplasm</location>
    </subcellularLocation>
</comment>
<comment type="function">
    <text evidence="3">Transferase that catalyzes the transfer of sulfur from thiosulfate to thiophilic acceptors such as cyanide or dithiols. May function in a CysM-independent thiosulfate assimilation pathway by catalyzing the conversion of thiosulfate to sulfite, which can then be used for L-cysteine biosynthesis.</text>
</comment>
<feature type="active site" description="Cysteine persulfide intermediate" evidence="3">
    <location>
        <position position="65"/>
    </location>
</feature>
<comment type="similarity">
    <text evidence="3">Belongs to the GlpE family.</text>
</comment>
<keyword evidence="2 3" id="KW-0808">Transferase</keyword>
<dbReference type="Gene3D" id="3.40.250.10">
    <property type="entry name" value="Rhodanese-like domain"/>
    <property type="match status" value="1"/>
</dbReference>
<protein>
    <recommendedName>
        <fullName evidence="3">Thiosulfate sulfurtransferase GlpE</fullName>
        <ecNumber evidence="3">2.8.1.1</ecNumber>
    </recommendedName>
</protein>
<evidence type="ECO:0000313" key="5">
    <source>
        <dbReference type="EMBL" id="MCM2680926.1"/>
    </source>
</evidence>
<accession>A0AA41W907</accession>
<dbReference type="PROSITE" id="PS50206">
    <property type="entry name" value="RHODANESE_3"/>
    <property type="match status" value="1"/>
</dbReference>
<name>A0AA41W907_9GAMM</name>
<evidence type="ECO:0000256" key="1">
    <source>
        <dbReference type="ARBA" id="ARBA00022490"/>
    </source>
</evidence>
<comment type="catalytic activity">
    <reaction evidence="3">
        <text>thiosulfate + hydrogen cyanide = thiocyanate + sulfite + 2 H(+)</text>
        <dbReference type="Rhea" id="RHEA:16881"/>
        <dbReference type="ChEBI" id="CHEBI:15378"/>
        <dbReference type="ChEBI" id="CHEBI:17359"/>
        <dbReference type="ChEBI" id="CHEBI:18022"/>
        <dbReference type="ChEBI" id="CHEBI:18407"/>
        <dbReference type="ChEBI" id="CHEBI:33542"/>
        <dbReference type="EC" id="2.8.1.1"/>
    </reaction>
</comment>